<organism evidence="8 9">
    <name type="scientific">Rubrivivax albus</name>
    <dbReference type="NCBI Taxonomy" id="2499835"/>
    <lineage>
        <taxon>Bacteria</taxon>
        <taxon>Pseudomonadati</taxon>
        <taxon>Pseudomonadota</taxon>
        <taxon>Betaproteobacteria</taxon>
        <taxon>Burkholderiales</taxon>
        <taxon>Sphaerotilaceae</taxon>
        <taxon>Rubrivivax</taxon>
    </lineage>
</organism>
<dbReference type="CDD" id="cd06225">
    <property type="entry name" value="HAMP"/>
    <property type="match status" value="1"/>
</dbReference>
<evidence type="ECO:0000256" key="4">
    <source>
        <dbReference type="PROSITE-ProRule" id="PRU00284"/>
    </source>
</evidence>
<feature type="domain" description="Methyl-accepting transducer" evidence="6">
    <location>
        <begin position="260"/>
        <end position="489"/>
    </location>
</feature>
<dbReference type="OrthoDB" id="8873327at2"/>
<dbReference type="FunFam" id="1.10.287.950:FF:000001">
    <property type="entry name" value="Methyl-accepting chemotaxis sensory transducer"/>
    <property type="match status" value="1"/>
</dbReference>
<dbReference type="GO" id="GO:0005886">
    <property type="term" value="C:plasma membrane"/>
    <property type="evidence" value="ECO:0007669"/>
    <property type="project" value="TreeGrafter"/>
</dbReference>
<comment type="similarity">
    <text evidence="3">Belongs to the methyl-accepting chemotaxis (MCP) protein family.</text>
</comment>
<reference evidence="8 9" key="1">
    <citation type="submission" date="2019-01" db="EMBL/GenBank/DDBJ databases">
        <authorList>
            <person name="Chen W.-M."/>
        </authorList>
    </citation>
    <scope>NUCLEOTIDE SEQUENCE [LARGE SCALE GENOMIC DNA]</scope>
    <source>
        <strain evidence="8 9">ICH-3</strain>
    </source>
</reference>
<dbReference type="SMART" id="SM00283">
    <property type="entry name" value="MA"/>
    <property type="match status" value="1"/>
</dbReference>
<gene>
    <name evidence="8" type="ORF">ENE75_14210</name>
</gene>
<keyword evidence="5" id="KW-0812">Transmembrane</keyword>
<dbReference type="InterPro" id="IPR003660">
    <property type="entry name" value="HAMP_dom"/>
</dbReference>
<dbReference type="Proteomes" id="UP000288178">
    <property type="component" value="Unassembled WGS sequence"/>
</dbReference>
<dbReference type="GO" id="GO:0006935">
    <property type="term" value="P:chemotaxis"/>
    <property type="evidence" value="ECO:0007669"/>
    <property type="project" value="InterPro"/>
</dbReference>
<evidence type="ECO:0000259" key="6">
    <source>
        <dbReference type="PROSITE" id="PS50111"/>
    </source>
</evidence>
<keyword evidence="5" id="KW-0472">Membrane</keyword>
<keyword evidence="2" id="KW-0488">Methylation</keyword>
<dbReference type="EMBL" id="SACT01000004">
    <property type="protein sequence ID" value="RVT50948.1"/>
    <property type="molecule type" value="Genomic_DNA"/>
</dbReference>
<dbReference type="PANTHER" id="PTHR43531:SF14">
    <property type="entry name" value="METHYL-ACCEPTING CHEMOTAXIS PROTEIN I-RELATED"/>
    <property type="match status" value="1"/>
</dbReference>
<feature type="transmembrane region" description="Helical" evidence="5">
    <location>
        <begin position="181"/>
        <end position="201"/>
    </location>
</feature>
<keyword evidence="4" id="KW-0807">Transducer</keyword>
<comment type="subcellular location">
    <subcellularLocation>
        <location evidence="1">Membrane</location>
    </subcellularLocation>
</comment>
<evidence type="ECO:0000256" key="3">
    <source>
        <dbReference type="ARBA" id="ARBA00029447"/>
    </source>
</evidence>
<feature type="domain" description="HAMP" evidence="7">
    <location>
        <begin position="203"/>
        <end position="255"/>
    </location>
</feature>
<protein>
    <submittedName>
        <fullName evidence="8">HAMP domain-containing protein</fullName>
    </submittedName>
</protein>
<dbReference type="InterPro" id="IPR004089">
    <property type="entry name" value="MCPsignal_dom"/>
</dbReference>
<dbReference type="CDD" id="cd11386">
    <property type="entry name" value="MCP_signal"/>
    <property type="match status" value="1"/>
</dbReference>
<comment type="caution">
    <text evidence="8">The sequence shown here is derived from an EMBL/GenBank/DDBJ whole genome shotgun (WGS) entry which is preliminary data.</text>
</comment>
<dbReference type="PRINTS" id="PR00260">
    <property type="entry name" value="CHEMTRNSDUCR"/>
</dbReference>
<keyword evidence="5" id="KW-1133">Transmembrane helix</keyword>
<dbReference type="GO" id="GO:0004888">
    <property type="term" value="F:transmembrane signaling receptor activity"/>
    <property type="evidence" value="ECO:0007669"/>
    <property type="project" value="InterPro"/>
</dbReference>
<evidence type="ECO:0000313" key="8">
    <source>
        <dbReference type="EMBL" id="RVT50948.1"/>
    </source>
</evidence>
<dbReference type="GO" id="GO:0007165">
    <property type="term" value="P:signal transduction"/>
    <property type="evidence" value="ECO:0007669"/>
    <property type="project" value="UniProtKB-KW"/>
</dbReference>
<evidence type="ECO:0000256" key="2">
    <source>
        <dbReference type="ARBA" id="ARBA00022481"/>
    </source>
</evidence>
<sequence length="508" mass="52353">MKLGARLLLPPLVASVVALVSAGAYVAIDNQAIASAREASTAAVATVETVGQTRTALSQARGDVFRTLTLIASMEEAEVQQVRDAVVQSIDAVGTTLATLDGTPDAEREALGALLTTYAQQCKKAIDLSGMDPNVGAGAMRAAEDTYGKIVATLAALSEQAQAGASVHDTEAAARRTTMEAGFGALLLLAMGGAMGFAWHTRQRVVGQVRRAAAVTEAVAGGNLSVQSGATDPDEIGDLMRAMDRMVQDLRASLLTVRQASDHIATASSEIAAGNQDLSSRTEQTASSLQQTASSIEQLTGNVGTTADSAQTANQLAGSAAEVAQRGGQMVSEVVATMEEIRSASGRIADIISVIDGIAFQTNILALNAAVEAARAGEQGRGFAVVASEVRSLAGRSAEAAREIKQLIQASVEKVEDGHRRVDEAGRTMQEIVASVQRVSSVIGEISGAASEQRTGIGEVNTAVSDLDRMTQQNAALVEQSAAAAESLRAQAQQLGGVVARFRIDATA</sequence>
<dbReference type="InterPro" id="IPR051310">
    <property type="entry name" value="MCP_chemotaxis"/>
</dbReference>
<dbReference type="SUPFAM" id="SSF58104">
    <property type="entry name" value="Methyl-accepting chemotaxis protein (MCP) signaling domain"/>
    <property type="match status" value="1"/>
</dbReference>
<dbReference type="PANTHER" id="PTHR43531">
    <property type="entry name" value="PROTEIN ICFG"/>
    <property type="match status" value="1"/>
</dbReference>
<keyword evidence="9" id="KW-1185">Reference proteome</keyword>
<dbReference type="RefSeq" id="WP_128198974.1">
    <property type="nucleotide sequence ID" value="NZ_SACT01000004.1"/>
</dbReference>
<dbReference type="SMART" id="SM00304">
    <property type="entry name" value="HAMP"/>
    <property type="match status" value="1"/>
</dbReference>
<dbReference type="AlphaFoldDB" id="A0A3S2WU36"/>
<dbReference type="PROSITE" id="PS50885">
    <property type="entry name" value="HAMP"/>
    <property type="match status" value="1"/>
</dbReference>
<dbReference type="Gene3D" id="1.10.287.950">
    <property type="entry name" value="Methyl-accepting chemotaxis protein"/>
    <property type="match status" value="1"/>
</dbReference>
<evidence type="ECO:0000256" key="1">
    <source>
        <dbReference type="ARBA" id="ARBA00004370"/>
    </source>
</evidence>
<name>A0A3S2WU36_9BURK</name>
<dbReference type="PROSITE" id="PS50111">
    <property type="entry name" value="CHEMOTAXIS_TRANSDUC_2"/>
    <property type="match status" value="1"/>
</dbReference>
<evidence type="ECO:0000259" key="7">
    <source>
        <dbReference type="PROSITE" id="PS50885"/>
    </source>
</evidence>
<accession>A0A3S2WU36</accession>
<dbReference type="Pfam" id="PF00672">
    <property type="entry name" value="HAMP"/>
    <property type="match status" value="1"/>
</dbReference>
<evidence type="ECO:0000313" key="9">
    <source>
        <dbReference type="Proteomes" id="UP000288178"/>
    </source>
</evidence>
<proteinExistence type="inferred from homology"/>
<evidence type="ECO:0000256" key="5">
    <source>
        <dbReference type="SAM" id="Phobius"/>
    </source>
</evidence>
<dbReference type="InterPro" id="IPR004090">
    <property type="entry name" value="Chemotax_Me-accpt_rcpt"/>
</dbReference>
<dbReference type="Pfam" id="PF00015">
    <property type="entry name" value="MCPsignal"/>
    <property type="match status" value="1"/>
</dbReference>